<dbReference type="InterPro" id="IPR011701">
    <property type="entry name" value="MFS"/>
</dbReference>
<dbReference type="Proteomes" id="UP000183275">
    <property type="component" value="Unassembled WGS sequence"/>
</dbReference>
<accession>A0A1I0PLJ4</accession>
<reference evidence="4" key="1">
    <citation type="submission" date="2016-10" db="EMBL/GenBank/DDBJ databases">
        <authorList>
            <person name="Varghese N."/>
        </authorList>
    </citation>
    <scope>NUCLEOTIDE SEQUENCE [LARGE SCALE GENOMIC DNA]</scope>
    <source>
        <strain evidence="4">CGMCC 1.12284</strain>
    </source>
</reference>
<organism evidence="3 4">
    <name type="scientific">Natrinema salifodinae</name>
    <dbReference type="NCBI Taxonomy" id="1202768"/>
    <lineage>
        <taxon>Archaea</taxon>
        <taxon>Methanobacteriati</taxon>
        <taxon>Methanobacteriota</taxon>
        <taxon>Stenosarchaea group</taxon>
        <taxon>Halobacteria</taxon>
        <taxon>Halobacteriales</taxon>
        <taxon>Natrialbaceae</taxon>
        <taxon>Natrinema</taxon>
    </lineage>
</organism>
<feature type="transmembrane region" description="Helical" evidence="1">
    <location>
        <begin position="304"/>
        <end position="322"/>
    </location>
</feature>
<sequence>MTDRMRMDRRRAYGAVVVATLSYTFLMFVWFSLPAYLPVIIGDLGLSNTQAGVVAGAVPLTYIPIALFTGMAIDRIGPGRSLAAGVLVYGVAQLVRSFATGFPSLLAATLLLGVGATAVTFGLPKLVSVLFPPSETGVPSSIYLVGASTGTASAFAVGRPILGPALGGWRALFFWSGVVAIGYGLTWAVVARRLRIDAHNRAANGAAANADAAADGDGSSRTLATIRHDFELVLTHRELQLVVVIGTMYLLLAHGLQSWLPAVLEARGVSPDQAGRTTSLLVAANVVGVLTVPAVADRVGARRTALIVCGIIASLGVTGVLATDIGLLLVGSVLVTGFGYGGLSPLIRAIPPDLEGIGARLTGTAVGFIFAVGEIGGFLGPVLVGTLHDVTGSYAPGLAILALGGLVVAAAGTALRSRDGDG</sequence>
<dbReference type="InterPro" id="IPR020846">
    <property type="entry name" value="MFS_dom"/>
</dbReference>
<dbReference type="GO" id="GO:0022857">
    <property type="term" value="F:transmembrane transporter activity"/>
    <property type="evidence" value="ECO:0007669"/>
    <property type="project" value="InterPro"/>
</dbReference>
<dbReference type="eggNOG" id="arCOG00130">
    <property type="taxonomic scope" value="Archaea"/>
</dbReference>
<gene>
    <name evidence="3" type="ORF">SAMN05216285_2687</name>
</gene>
<dbReference type="InterPro" id="IPR052524">
    <property type="entry name" value="MFS_Cyanate_Porter"/>
</dbReference>
<keyword evidence="4" id="KW-1185">Reference proteome</keyword>
<evidence type="ECO:0000259" key="2">
    <source>
        <dbReference type="PROSITE" id="PS50850"/>
    </source>
</evidence>
<keyword evidence="1" id="KW-1133">Transmembrane helix</keyword>
<feature type="transmembrane region" description="Helical" evidence="1">
    <location>
        <begin position="168"/>
        <end position="191"/>
    </location>
</feature>
<protein>
    <submittedName>
        <fullName evidence="3">Cyanate permease</fullName>
    </submittedName>
</protein>
<feature type="domain" description="Major facilitator superfamily (MFS) profile" evidence="2">
    <location>
        <begin position="15"/>
        <end position="422"/>
    </location>
</feature>
<dbReference type="Gene3D" id="1.20.1250.20">
    <property type="entry name" value="MFS general substrate transporter like domains"/>
    <property type="match status" value="2"/>
</dbReference>
<dbReference type="Pfam" id="PF07690">
    <property type="entry name" value="MFS_1"/>
    <property type="match status" value="1"/>
</dbReference>
<dbReference type="SUPFAM" id="SSF103473">
    <property type="entry name" value="MFS general substrate transporter"/>
    <property type="match status" value="1"/>
</dbReference>
<feature type="transmembrane region" description="Helical" evidence="1">
    <location>
        <begin position="241"/>
        <end position="260"/>
    </location>
</feature>
<feature type="transmembrane region" description="Helical" evidence="1">
    <location>
        <begin position="142"/>
        <end position="162"/>
    </location>
</feature>
<feature type="transmembrane region" description="Helical" evidence="1">
    <location>
        <begin position="12"/>
        <end position="31"/>
    </location>
</feature>
<dbReference type="PROSITE" id="PS50850">
    <property type="entry name" value="MFS"/>
    <property type="match status" value="1"/>
</dbReference>
<dbReference type="RefSeq" id="WP_049991429.1">
    <property type="nucleotide sequence ID" value="NZ_FOIS01000003.1"/>
</dbReference>
<dbReference type="InterPro" id="IPR036259">
    <property type="entry name" value="MFS_trans_sf"/>
</dbReference>
<dbReference type="EMBL" id="FOIS01000003">
    <property type="protein sequence ID" value="SEW15085.1"/>
    <property type="molecule type" value="Genomic_DNA"/>
</dbReference>
<evidence type="ECO:0000256" key="1">
    <source>
        <dbReference type="SAM" id="Phobius"/>
    </source>
</evidence>
<evidence type="ECO:0000313" key="3">
    <source>
        <dbReference type="EMBL" id="SEW15085.1"/>
    </source>
</evidence>
<dbReference type="STRING" id="1202768.SAMN05216285_2687"/>
<feature type="transmembrane region" description="Helical" evidence="1">
    <location>
        <begin position="359"/>
        <end position="382"/>
    </location>
</feature>
<feature type="transmembrane region" description="Helical" evidence="1">
    <location>
        <begin position="82"/>
        <end position="99"/>
    </location>
</feature>
<feature type="transmembrane region" description="Helical" evidence="1">
    <location>
        <begin position="394"/>
        <end position="415"/>
    </location>
</feature>
<feature type="transmembrane region" description="Helical" evidence="1">
    <location>
        <begin position="105"/>
        <end position="130"/>
    </location>
</feature>
<dbReference type="PANTHER" id="PTHR23523:SF2">
    <property type="entry name" value="2-NITROIMIDAZOLE TRANSPORTER"/>
    <property type="match status" value="1"/>
</dbReference>
<feature type="transmembrane region" description="Helical" evidence="1">
    <location>
        <begin position="51"/>
        <end position="70"/>
    </location>
</feature>
<evidence type="ECO:0000313" key="4">
    <source>
        <dbReference type="Proteomes" id="UP000183275"/>
    </source>
</evidence>
<keyword evidence="1" id="KW-0472">Membrane</keyword>
<keyword evidence="1" id="KW-0812">Transmembrane</keyword>
<proteinExistence type="predicted"/>
<feature type="transmembrane region" description="Helical" evidence="1">
    <location>
        <begin position="280"/>
        <end position="297"/>
    </location>
</feature>
<dbReference type="AlphaFoldDB" id="A0A1I0PLJ4"/>
<name>A0A1I0PLJ4_9EURY</name>
<dbReference type="PANTHER" id="PTHR23523">
    <property type="match status" value="1"/>
</dbReference>
<feature type="transmembrane region" description="Helical" evidence="1">
    <location>
        <begin position="328"/>
        <end position="347"/>
    </location>
</feature>
<dbReference type="OrthoDB" id="268895at2157"/>